<evidence type="ECO:0000256" key="1">
    <source>
        <dbReference type="ARBA" id="ARBA00007406"/>
    </source>
</evidence>
<gene>
    <name evidence="9" type="ORF">NQ318_017284</name>
</gene>
<keyword evidence="10" id="KW-1185">Reference proteome</keyword>
<dbReference type="InterPro" id="IPR020831">
    <property type="entry name" value="GlycerAld/Erythrose_P_DH"/>
</dbReference>
<evidence type="ECO:0000313" key="10">
    <source>
        <dbReference type="Proteomes" id="UP001162162"/>
    </source>
</evidence>
<evidence type="ECO:0000256" key="2">
    <source>
        <dbReference type="ARBA" id="ARBA00011881"/>
    </source>
</evidence>
<keyword evidence="4 6" id="KW-0520">NAD</keyword>
<evidence type="ECO:0000256" key="3">
    <source>
        <dbReference type="ARBA" id="ARBA00023002"/>
    </source>
</evidence>
<dbReference type="EMBL" id="JAPWTK010000294">
    <property type="protein sequence ID" value="KAJ8943266.1"/>
    <property type="molecule type" value="Genomic_DNA"/>
</dbReference>
<dbReference type="GO" id="GO:0051287">
    <property type="term" value="F:NAD binding"/>
    <property type="evidence" value="ECO:0007669"/>
    <property type="project" value="InterPro"/>
</dbReference>
<dbReference type="Proteomes" id="UP001162162">
    <property type="component" value="Unassembled WGS sequence"/>
</dbReference>
<reference evidence="9" key="1">
    <citation type="journal article" date="2023" name="Insect Mol. Biol.">
        <title>Genome sequencing provides insights into the evolution of gene families encoding plant cell wall-degrading enzymes in longhorned beetles.</title>
        <authorList>
            <person name="Shin N.R."/>
            <person name="Okamura Y."/>
            <person name="Kirsch R."/>
            <person name="Pauchet Y."/>
        </authorList>
    </citation>
    <scope>NUCLEOTIDE SEQUENCE</scope>
    <source>
        <strain evidence="9">AMC_N1</strain>
    </source>
</reference>
<evidence type="ECO:0000259" key="8">
    <source>
        <dbReference type="SMART" id="SM00846"/>
    </source>
</evidence>
<dbReference type="PRINTS" id="PR00078">
    <property type="entry name" value="G3PDHDRGNASE"/>
</dbReference>
<dbReference type="InterPro" id="IPR036291">
    <property type="entry name" value="NAD(P)-bd_dom_sf"/>
</dbReference>
<comment type="similarity">
    <text evidence="1 7">Belongs to the glyceraldehyde-3-phosphate dehydrogenase family.</text>
</comment>
<dbReference type="InterPro" id="IPR020828">
    <property type="entry name" value="GlycerAld_3-P_DH_NAD(P)-bd"/>
</dbReference>
<dbReference type="SUPFAM" id="SSF55347">
    <property type="entry name" value="Glyceraldehyde-3-phosphate dehydrogenase-like, C-terminal domain"/>
    <property type="match status" value="1"/>
</dbReference>
<keyword evidence="3" id="KW-0560">Oxidoreductase</keyword>
<feature type="domain" description="Glyceraldehyde 3-phosphate dehydrogenase NAD(P) binding" evidence="8">
    <location>
        <begin position="2"/>
        <end position="156"/>
    </location>
</feature>
<comment type="caution">
    <text evidence="9">The sequence shown here is derived from an EMBL/GenBank/DDBJ whole genome shotgun (WGS) entry which is preliminary data.</text>
</comment>
<dbReference type="SUPFAM" id="SSF51735">
    <property type="entry name" value="NAD(P)-binding Rossmann-fold domains"/>
    <property type="match status" value="1"/>
</dbReference>
<feature type="binding site" evidence="6">
    <location>
        <position position="127"/>
    </location>
    <ligand>
        <name>NAD(+)</name>
        <dbReference type="ChEBI" id="CHEBI:57540"/>
    </ligand>
</feature>
<dbReference type="AlphaFoldDB" id="A0AAV8XVW3"/>
<evidence type="ECO:0000256" key="4">
    <source>
        <dbReference type="ARBA" id="ARBA00023027"/>
    </source>
</evidence>
<dbReference type="Pfam" id="PF00044">
    <property type="entry name" value="Gp_dh_N"/>
    <property type="match status" value="1"/>
</dbReference>
<evidence type="ECO:0000256" key="5">
    <source>
        <dbReference type="ARBA" id="ARBA00047698"/>
    </source>
</evidence>
<proteinExistence type="inferred from homology"/>
<accession>A0AAV8XVW3</accession>
<dbReference type="SMART" id="SM00846">
    <property type="entry name" value="Gp_dh_N"/>
    <property type="match status" value="1"/>
</dbReference>
<dbReference type="GO" id="GO:0004365">
    <property type="term" value="F:glyceraldehyde-3-phosphate dehydrogenase (NAD+) (phosphorylating) activity"/>
    <property type="evidence" value="ECO:0007669"/>
    <property type="project" value="UniProtKB-EC"/>
</dbReference>
<comment type="subunit">
    <text evidence="2">Homotetramer.</text>
</comment>
<dbReference type="PANTHER" id="PTHR10836:SF76">
    <property type="entry name" value="GLYCERALDEHYDE-3-PHOSPHATE DEHYDROGENASE-RELATED"/>
    <property type="match status" value="1"/>
</dbReference>
<organism evidence="9 10">
    <name type="scientific">Aromia moschata</name>
    <dbReference type="NCBI Taxonomy" id="1265417"/>
    <lineage>
        <taxon>Eukaryota</taxon>
        <taxon>Metazoa</taxon>
        <taxon>Ecdysozoa</taxon>
        <taxon>Arthropoda</taxon>
        <taxon>Hexapoda</taxon>
        <taxon>Insecta</taxon>
        <taxon>Pterygota</taxon>
        <taxon>Neoptera</taxon>
        <taxon>Endopterygota</taxon>
        <taxon>Coleoptera</taxon>
        <taxon>Polyphaga</taxon>
        <taxon>Cucujiformia</taxon>
        <taxon>Chrysomeloidea</taxon>
        <taxon>Cerambycidae</taxon>
        <taxon>Cerambycinae</taxon>
        <taxon>Callichromatini</taxon>
        <taxon>Aromia</taxon>
    </lineage>
</organism>
<dbReference type="PANTHER" id="PTHR10836">
    <property type="entry name" value="GLYCERALDEHYDE 3-PHOSPHATE DEHYDROGENASE"/>
    <property type="match status" value="1"/>
</dbReference>
<feature type="binding site" evidence="6">
    <location>
        <position position="40"/>
    </location>
    <ligand>
        <name>NAD(+)</name>
        <dbReference type="ChEBI" id="CHEBI:57540"/>
    </ligand>
</feature>
<comment type="catalytic activity">
    <reaction evidence="5">
        <text>D-glyceraldehyde 3-phosphate + phosphate + NAD(+) = (2R)-3-phospho-glyceroyl phosphate + NADH + H(+)</text>
        <dbReference type="Rhea" id="RHEA:10300"/>
        <dbReference type="ChEBI" id="CHEBI:15378"/>
        <dbReference type="ChEBI" id="CHEBI:43474"/>
        <dbReference type="ChEBI" id="CHEBI:57540"/>
        <dbReference type="ChEBI" id="CHEBI:57604"/>
        <dbReference type="ChEBI" id="CHEBI:57945"/>
        <dbReference type="ChEBI" id="CHEBI:59776"/>
        <dbReference type="EC" id="1.2.1.12"/>
    </reaction>
</comment>
<evidence type="ECO:0000256" key="7">
    <source>
        <dbReference type="RuleBase" id="RU000397"/>
    </source>
</evidence>
<dbReference type="Gene3D" id="3.30.360.10">
    <property type="entry name" value="Dihydrodipicolinate Reductase, domain 2"/>
    <property type="match status" value="1"/>
</dbReference>
<dbReference type="Pfam" id="PF02800">
    <property type="entry name" value="Gp_dh_C"/>
    <property type="match status" value="1"/>
</dbReference>
<dbReference type="InterPro" id="IPR020829">
    <property type="entry name" value="GlycerAld_3-P_DH_cat"/>
</dbReference>
<dbReference type="PIRSF" id="PIRSF000149">
    <property type="entry name" value="GAP_DH"/>
    <property type="match status" value="1"/>
</dbReference>
<name>A0AAV8XVW3_9CUCU</name>
<dbReference type="Gene3D" id="3.40.50.720">
    <property type="entry name" value="NAD(P)-binding Rossmann-like Domain"/>
    <property type="match status" value="1"/>
</dbReference>
<keyword evidence="6" id="KW-0547">Nucleotide-binding</keyword>
<evidence type="ECO:0000313" key="9">
    <source>
        <dbReference type="EMBL" id="KAJ8943266.1"/>
    </source>
</evidence>
<dbReference type="GO" id="GO:0005829">
    <property type="term" value="C:cytosol"/>
    <property type="evidence" value="ECO:0007669"/>
    <property type="project" value="TreeGrafter"/>
</dbReference>
<sequence length="343" mass="37929">MAKIGINGYGRLGRLLLRVAVDKCKGKSAVRSPMVVMINDPHIPKCGSANLIKKDSFQGGCCCDVKELSDGIMIDGLKVEFSREDKVEKIPWTKYGVDYIIDTTWQHTERDSAKKLATPGIKRVMVTGCKNIPMFVFGVNHACFKLDMKLVSAASPSTNCLATMLSVLHEYFGVENALATTLRPFSNYYRLLDDPTRSNVRDCRASINCMAPTEALSQGHVIGKIMPELDEKTETTTIRVPVTCVGAVSLAVKLKKPAPLDVINLKFKEAAVTYMKGIIRVSEEELVSNDVISDCHSCVMDLKTGKPLSKCAAQLFAWYDAEYAFASRLYDLAQYISSREDCK</sequence>
<protein>
    <recommendedName>
        <fullName evidence="8">Glyceraldehyde 3-phosphate dehydrogenase NAD(P) binding domain-containing protein</fullName>
    </recommendedName>
</protein>
<evidence type="ECO:0000256" key="6">
    <source>
        <dbReference type="PIRSR" id="PIRSR000149-3"/>
    </source>
</evidence>
<dbReference type="GO" id="GO:0006096">
    <property type="term" value="P:glycolytic process"/>
    <property type="evidence" value="ECO:0007669"/>
    <property type="project" value="TreeGrafter"/>
</dbReference>